<dbReference type="KEGG" id="fho:H9Q81_05635"/>
<dbReference type="SUPFAM" id="SSF56112">
    <property type="entry name" value="Protein kinase-like (PK-like)"/>
    <property type="match status" value="1"/>
</dbReference>
<protein>
    <submittedName>
        <fullName evidence="1">Lipopolysaccharide biosynthesis protein</fullName>
    </submittedName>
</protein>
<name>A0A7G9GUJ0_9FUSO</name>
<gene>
    <name evidence="1" type="ORF">H9Q81_05635</name>
</gene>
<dbReference type="Pfam" id="PF06176">
    <property type="entry name" value="WaaY"/>
    <property type="match status" value="1"/>
</dbReference>
<dbReference type="AlphaFoldDB" id="A0A7G9GUJ0"/>
<dbReference type="Gene3D" id="1.10.510.10">
    <property type="entry name" value="Transferase(Phosphotransferase) domain 1"/>
    <property type="match status" value="1"/>
</dbReference>
<evidence type="ECO:0000313" key="1">
    <source>
        <dbReference type="EMBL" id="QNM14472.1"/>
    </source>
</evidence>
<keyword evidence="2" id="KW-1185">Reference proteome</keyword>
<dbReference type="EMBL" id="CP060637">
    <property type="protein sequence ID" value="QNM14472.1"/>
    <property type="molecule type" value="Genomic_DNA"/>
</dbReference>
<proteinExistence type="predicted"/>
<dbReference type="Proteomes" id="UP000515913">
    <property type="component" value="Chromosome"/>
</dbReference>
<organism evidence="1 2">
    <name type="scientific">Fusobacterium hominis</name>
    <dbReference type="NCBI Taxonomy" id="2764326"/>
    <lineage>
        <taxon>Bacteria</taxon>
        <taxon>Fusobacteriati</taxon>
        <taxon>Fusobacteriota</taxon>
        <taxon>Fusobacteriia</taxon>
        <taxon>Fusobacteriales</taxon>
        <taxon>Fusobacteriaceae</taxon>
        <taxon>Fusobacterium</taxon>
    </lineage>
</organism>
<accession>A0A7G9GUJ0</accession>
<sequence length="242" mass="29473">MMKILFKKKYKGYDIFYFDEKYLEVGKKIIEKDYLIEKILKDTKRNFVSIVKILNRSYVFKEPRNEVIIPQRKIMTLFKKGECVTTLINLNFLRNYYGLTNFVNPYLAIVKRKHGMICYSCLIMENINGKEDRRYLDKIIMLMKNIHKLGFYHGDFNPGNFLIEKDKIRIIDTQGKRMKFFKYRAHYDMLTMKMDSYKNMIYPYKKDIMYYFVLLVKKIKKLKIIEKIKSAKKNLRERGWKI</sequence>
<evidence type="ECO:0000313" key="2">
    <source>
        <dbReference type="Proteomes" id="UP000515913"/>
    </source>
</evidence>
<dbReference type="InterPro" id="IPR009330">
    <property type="entry name" value="LipoPS_heptP_kinase"/>
</dbReference>
<dbReference type="InterPro" id="IPR011009">
    <property type="entry name" value="Kinase-like_dom_sf"/>
</dbReference>
<reference evidence="1 2" key="1">
    <citation type="submission" date="2020-08" db="EMBL/GenBank/DDBJ databases">
        <authorList>
            <person name="Liu C."/>
            <person name="Sun Q."/>
        </authorList>
    </citation>
    <scope>NUCLEOTIDE SEQUENCE [LARGE SCALE GENOMIC DNA]</scope>
    <source>
        <strain evidence="1 2">NSJ-57</strain>
    </source>
</reference>